<keyword evidence="2" id="KW-0539">Nucleus</keyword>
<organism evidence="5 6">
    <name type="scientific">Diacronema lutheri</name>
    <name type="common">Unicellular marine alga</name>
    <name type="synonym">Monochrysis lutheri</name>
    <dbReference type="NCBI Taxonomy" id="2081491"/>
    <lineage>
        <taxon>Eukaryota</taxon>
        <taxon>Haptista</taxon>
        <taxon>Haptophyta</taxon>
        <taxon>Pavlovophyceae</taxon>
        <taxon>Pavlovales</taxon>
        <taxon>Pavlovaceae</taxon>
        <taxon>Diacronema</taxon>
    </lineage>
</organism>
<name>A0A8J5XX38_DIALT</name>
<keyword evidence="2" id="KW-0158">Chromosome</keyword>
<feature type="domain" description="H15" evidence="4">
    <location>
        <begin position="12"/>
        <end position="79"/>
    </location>
</feature>
<sequence length="183" mass="18910">MAPKSAPAEKPSGPKYGEMAKEAILAMKGRGGSSLPAIKKWLKEHYPNATNEPALKQALKHAVTSGAFVKVKASYKVSADAKKTLKRKPAASKGASTKGAKKPTADTDDDDEAEAPPAETKKKASSKGKTAVKKASAKPSTKKAAAKKATPAAKKSAAKPKAKAAAKPKKAITKKAKASPKKK</sequence>
<evidence type="ECO:0000256" key="3">
    <source>
        <dbReference type="SAM" id="MobiDB-lite"/>
    </source>
</evidence>
<feature type="region of interest" description="Disordered" evidence="3">
    <location>
        <begin position="78"/>
        <end position="183"/>
    </location>
</feature>
<dbReference type="Proteomes" id="UP000751190">
    <property type="component" value="Unassembled WGS sequence"/>
</dbReference>
<dbReference type="InterPro" id="IPR005819">
    <property type="entry name" value="H1/H5"/>
</dbReference>
<dbReference type="Gene3D" id="1.10.10.10">
    <property type="entry name" value="Winged helix-like DNA-binding domain superfamily/Winged helix DNA-binding domain"/>
    <property type="match status" value="1"/>
</dbReference>
<dbReference type="PRINTS" id="PR00624">
    <property type="entry name" value="HISTONEH5"/>
</dbReference>
<evidence type="ECO:0000256" key="1">
    <source>
        <dbReference type="ARBA" id="ARBA00023125"/>
    </source>
</evidence>
<evidence type="ECO:0000259" key="4">
    <source>
        <dbReference type="PROSITE" id="PS51504"/>
    </source>
</evidence>
<dbReference type="OrthoDB" id="1110759at2759"/>
<dbReference type="InterPro" id="IPR036390">
    <property type="entry name" value="WH_DNA-bd_sf"/>
</dbReference>
<dbReference type="SUPFAM" id="SSF46785">
    <property type="entry name" value="Winged helix' DNA-binding domain"/>
    <property type="match status" value="1"/>
</dbReference>
<keyword evidence="1 2" id="KW-0238">DNA-binding</keyword>
<feature type="compositionally biased region" description="Basic residues" evidence="3">
    <location>
        <begin position="123"/>
        <end position="146"/>
    </location>
</feature>
<dbReference type="AlphaFoldDB" id="A0A8J5XX38"/>
<evidence type="ECO:0000313" key="5">
    <source>
        <dbReference type="EMBL" id="KAG8470102.1"/>
    </source>
</evidence>
<proteinExistence type="inferred from homology"/>
<dbReference type="InterPro" id="IPR005818">
    <property type="entry name" value="Histone_H1/H5_H15"/>
</dbReference>
<dbReference type="PROSITE" id="PS51504">
    <property type="entry name" value="H15"/>
    <property type="match status" value="1"/>
</dbReference>
<dbReference type="GO" id="GO:0003677">
    <property type="term" value="F:DNA binding"/>
    <property type="evidence" value="ECO:0007669"/>
    <property type="project" value="UniProtKB-KW"/>
</dbReference>
<feature type="compositionally biased region" description="Basic residues" evidence="3">
    <location>
        <begin position="156"/>
        <end position="183"/>
    </location>
</feature>
<dbReference type="GO" id="GO:0000786">
    <property type="term" value="C:nucleosome"/>
    <property type="evidence" value="ECO:0007669"/>
    <property type="project" value="InterPro"/>
</dbReference>
<dbReference type="CDD" id="cd00073">
    <property type="entry name" value="H15"/>
    <property type="match status" value="1"/>
</dbReference>
<dbReference type="InterPro" id="IPR036388">
    <property type="entry name" value="WH-like_DNA-bd_sf"/>
</dbReference>
<reference evidence="5" key="1">
    <citation type="submission" date="2021-05" db="EMBL/GenBank/DDBJ databases">
        <title>The genome of the haptophyte Pavlova lutheri (Diacronema luteri, Pavlovales) - a model for lipid biosynthesis in eukaryotic algae.</title>
        <authorList>
            <person name="Hulatt C.J."/>
            <person name="Posewitz M.C."/>
        </authorList>
    </citation>
    <scope>NUCLEOTIDE SEQUENCE</scope>
    <source>
        <strain evidence="5">NIVA-4/92</strain>
    </source>
</reference>
<evidence type="ECO:0000313" key="6">
    <source>
        <dbReference type="Proteomes" id="UP000751190"/>
    </source>
</evidence>
<dbReference type="OMA" id="MISECIA"/>
<evidence type="ECO:0000256" key="2">
    <source>
        <dbReference type="RuleBase" id="RU003894"/>
    </source>
</evidence>
<dbReference type="GO" id="GO:0005634">
    <property type="term" value="C:nucleus"/>
    <property type="evidence" value="ECO:0007669"/>
    <property type="project" value="UniProtKB-SubCell"/>
</dbReference>
<accession>A0A8J5XX38</accession>
<keyword evidence="6" id="KW-1185">Reference proteome</keyword>
<protein>
    <recommendedName>
        <fullName evidence="4">H15 domain-containing protein</fullName>
    </recommendedName>
</protein>
<dbReference type="EMBL" id="JAGTXO010000001">
    <property type="protein sequence ID" value="KAG8470102.1"/>
    <property type="molecule type" value="Genomic_DNA"/>
</dbReference>
<dbReference type="GO" id="GO:0006334">
    <property type="term" value="P:nucleosome assembly"/>
    <property type="evidence" value="ECO:0007669"/>
    <property type="project" value="InterPro"/>
</dbReference>
<dbReference type="GO" id="GO:0030527">
    <property type="term" value="F:structural constituent of chromatin"/>
    <property type="evidence" value="ECO:0007669"/>
    <property type="project" value="InterPro"/>
</dbReference>
<comment type="subcellular location">
    <subcellularLocation>
        <location evidence="2">Nucleus</location>
    </subcellularLocation>
</comment>
<comment type="caution">
    <text evidence="5">The sequence shown here is derived from an EMBL/GenBank/DDBJ whole genome shotgun (WGS) entry which is preliminary data.</text>
</comment>
<dbReference type="Pfam" id="PF00538">
    <property type="entry name" value="Linker_histone"/>
    <property type="match status" value="1"/>
</dbReference>
<comment type="similarity">
    <text evidence="2">Belongs to the histone H1/H5 family.</text>
</comment>
<dbReference type="SMART" id="SM00526">
    <property type="entry name" value="H15"/>
    <property type="match status" value="1"/>
</dbReference>
<gene>
    <name evidence="5" type="ORF">KFE25_008523</name>
</gene>